<reference evidence="2 3" key="1">
    <citation type="journal article" date="2020" name="Nature">
        <title>Six reference-quality genomes reveal evolution of bat adaptations.</title>
        <authorList>
            <person name="Jebb D."/>
            <person name="Huang Z."/>
            <person name="Pippel M."/>
            <person name="Hughes G.M."/>
            <person name="Lavrichenko K."/>
            <person name="Devanna P."/>
            <person name="Winkler S."/>
            <person name="Jermiin L.S."/>
            <person name="Skirmuntt E.C."/>
            <person name="Katzourakis A."/>
            <person name="Burkitt-Gray L."/>
            <person name="Ray D.A."/>
            <person name="Sullivan K.A.M."/>
            <person name="Roscito J.G."/>
            <person name="Kirilenko B.M."/>
            <person name="Davalos L.M."/>
            <person name="Corthals A.P."/>
            <person name="Power M.L."/>
            <person name="Jones G."/>
            <person name="Ransome R.D."/>
            <person name="Dechmann D.K.N."/>
            <person name="Locatelli A.G."/>
            <person name="Puechmaille S.J."/>
            <person name="Fedrigo O."/>
            <person name="Jarvis E.D."/>
            <person name="Hiller M."/>
            <person name="Vernes S.C."/>
            <person name="Myers E.W."/>
            <person name="Teeling E.C."/>
        </authorList>
    </citation>
    <scope>NUCLEOTIDE SEQUENCE [LARGE SCALE GENOMIC DNA]</scope>
    <source>
        <strain evidence="2">MRouAeg1</strain>
        <tissue evidence="2">Muscle</tissue>
    </source>
</reference>
<dbReference type="AlphaFoldDB" id="A0A7J8GA30"/>
<comment type="caution">
    <text evidence="2">The sequence shown here is derived from an EMBL/GenBank/DDBJ whole genome shotgun (WGS) entry which is preliminary data.</text>
</comment>
<proteinExistence type="predicted"/>
<dbReference type="EMBL" id="JACASE010000006">
    <property type="protein sequence ID" value="KAF6456974.1"/>
    <property type="molecule type" value="Genomic_DNA"/>
</dbReference>
<evidence type="ECO:0000313" key="3">
    <source>
        <dbReference type="Proteomes" id="UP000593571"/>
    </source>
</evidence>
<dbReference type="Proteomes" id="UP000593571">
    <property type="component" value="Unassembled WGS sequence"/>
</dbReference>
<evidence type="ECO:0000256" key="1">
    <source>
        <dbReference type="SAM" id="SignalP"/>
    </source>
</evidence>
<organism evidence="2 3">
    <name type="scientific">Rousettus aegyptiacus</name>
    <name type="common">Egyptian fruit bat</name>
    <name type="synonym">Pteropus aegyptiacus</name>
    <dbReference type="NCBI Taxonomy" id="9407"/>
    <lineage>
        <taxon>Eukaryota</taxon>
        <taxon>Metazoa</taxon>
        <taxon>Chordata</taxon>
        <taxon>Craniata</taxon>
        <taxon>Vertebrata</taxon>
        <taxon>Euteleostomi</taxon>
        <taxon>Mammalia</taxon>
        <taxon>Eutheria</taxon>
        <taxon>Laurasiatheria</taxon>
        <taxon>Chiroptera</taxon>
        <taxon>Yinpterochiroptera</taxon>
        <taxon>Pteropodoidea</taxon>
        <taxon>Pteropodidae</taxon>
        <taxon>Rousettinae</taxon>
        <taxon>Rousettus</taxon>
    </lineage>
</organism>
<name>A0A7J8GA30_ROUAE</name>
<gene>
    <name evidence="2" type="ORF">HJG63_011599</name>
</gene>
<accession>A0A7J8GA30</accession>
<keyword evidence="3" id="KW-1185">Reference proteome</keyword>
<evidence type="ECO:0000313" key="2">
    <source>
        <dbReference type="EMBL" id="KAF6456974.1"/>
    </source>
</evidence>
<feature type="chain" id="PRO_5029840875" evidence="1">
    <location>
        <begin position="17"/>
        <end position="122"/>
    </location>
</feature>
<keyword evidence="1" id="KW-0732">Signal</keyword>
<sequence>MWFGSNFIYLFIFVCGNPIVPAPFVEETPLSSLNGLGISAKNHLNIDWTLNFIPLMYVSILMPFPHSFDCCRFAISFEIRKYDSSDFVFLSPDCFGYSGPLAISYEFCKKSCWNLIGFVLHL</sequence>
<feature type="signal peptide" evidence="1">
    <location>
        <begin position="1"/>
        <end position="16"/>
    </location>
</feature>
<protein>
    <submittedName>
        <fullName evidence="2">Uncharacterized protein</fullName>
    </submittedName>
</protein>